<dbReference type="AlphaFoldDB" id="A0A437D661"/>
<dbReference type="Proteomes" id="UP000283210">
    <property type="component" value="Chromosome 7"/>
</dbReference>
<evidence type="ECO:0000256" key="1">
    <source>
        <dbReference type="SAM" id="MobiDB-lite"/>
    </source>
</evidence>
<sequence length="150" mass="16831">MDTLRFTRTTDRTVAVFKKSLSRQFFVSLVDVGHKYCMAMGGGRVSEGERSSARSHGMWPNVALLPWLTSLDMEVRRAVGASEATQTTEYLPQSGRRTDSSLCPVSEKMDYQVSKVGNGQERRTIRRKSFISPPRGALLFPGERQIRAES</sequence>
<feature type="region of interest" description="Disordered" evidence="1">
    <location>
        <begin position="81"/>
        <end position="102"/>
    </location>
</feature>
<keyword evidence="3" id="KW-1185">Reference proteome</keyword>
<gene>
    <name evidence="2" type="ORF">OJAV_G00062040</name>
</gene>
<protein>
    <submittedName>
        <fullName evidence="2">Uncharacterized protein</fullName>
    </submittedName>
</protein>
<proteinExistence type="predicted"/>
<reference evidence="2 3" key="1">
    <citation type="submission" date="2018-11" db="EMBL/GenBank/DDBJ databases">
        <authorList>
            <person name="Lopez-Roques C."/>
            <person name="Donnadieu C."/>
            <person name="Bouchez O."/>
            <person name="Klopp C."/>
            <person name="Cabau C."/>
            <person name="Zahm M."/>
        </authorList>
    </citation>
    <scope>NUCLEOTIDE SEQUENCE [LARGE SCALE GENOMIC DNA]</scope>
    <source>
        <strain evidence="2">RS831</strain>
        <tissue evidence="2">Whole body</tissue>
    </source>
</reference>
<name>A0A437D661_ORYJA</name>
<reference evidence="2 3" key="2">
    <citation type="submission" date="2019-01" db="EMBL/GenBank/DDBJ databases">
        <title>A chromosome length genome reference of the Java medaka (oryzias javanicus).</title>
        <authorList>
            <person name="Herpin A."/>
            <person name="Takehana Y."/>
            <person name="Naruse K."/>
            <person name="Ansai S."/>
            <person name="Kawaguchi M."/>
        </authorList>
    </citation>
    <scope>NUCLEOTIDE SEQUENCE [LARGE SCALE GENOMIC DNA]</scope>
    <source>
        <strain evidence="2">RS831</strain>
        <tissue evidence="2">Whole body</tissue>
    </source>
</reference>
<organism evidence="2 3">
    <name type="scientific">Oryzias javanicus</name>
    <name type="common">Javanese ricefish</name>
    <name type="synonym">Aplocheilus javanicus</name>
    <dbReference type="NCBI Taxonomy" id="123683"/>
    <lineage>
        <taxon>Eukaryota</taxon>
        <taxon>Metazoa</taxon>
        <taxon>Chordata</taxon>
        <taxon>Craniata</taxon>
        <taxon>Vertebrata</taxon>
        <taxon>Euteleostomi</taxon>
        <taxon>Actinopterygii</taxon>
        <taxon>Neopterygii</taxon>
        <taxon>Teleostei</taxon>
        <taxon>Neoteleostei</taxon>
        <taxon>Acanthomorphata</taxon>
        <taxon>Ovalentaria</taxon>
        <taxon>Atherinomorphae</taxon>
        <taxon>Beloniformes</taxon>
        <taxon>Adrianichthyidae</taxon>
        <taxon>Oryziinae</taxon>
        <taxon>Oryzias</taxon>
    </lineage>
</organism>
<accession>A0A437D661</accession>
<dbReference type="EMBL" id="CM012443">
    <property type="protein sequence ID" value="RVE70197.1"/>
    <property type="molecule type" value="Genomic_DNA"/>
</dbReference>
<evidence type="ECO:0000313" key="2">
    <source>
        <dbReference type="EMBL" id="RVE70197.1"/>
    </source>
</evidence>
<evidence type="ECO:0000313" key="3">
    <source>
        <dbReference type="Proteomes" id="UP000283210"/>
    </source>
</evidence>